<proteinExistence type="predicted"/>
<sequence>MSSFLSCPLMLLNLHFSILRMEGIGWANGIVAGFSQVDCGTFYFVYTPLGIGVMHPRIHENNDDVELGAYLRVLLYPPRSNGSNMEIEGYELNRKPVDHEVEVQRNAVEIKCNVKFMRQHNAWFIFYNDYLGLLALRGDGENGEKNIRVGCVYRVGIRRAKTAEEMSSDGQPVVWIVHKIDFAERPQLTSRWFDGIVTKSTDNFLLITCPNICSDVCLNNWKSGIHLPTESILGRWLKVQIDNRRSGEFGIRYNAMSYFTEAEPMCKTRVISGLAEVRIPCQWNGEIEDSRALLQSEIGLIRDHEGLIDTSSERAKGEYQFWVVKHFRQNHTARWKLSIYDNVAKKINETNWAANQWEERVEHTTENPQNSLSHGPPSRCEKDGRVIHLMNRLMKAPLMEECFLANDKEAALRVREILDRYARKNLC</sequence>
<gene>
    <name evidence="3" type="ORF">PMAYCL1PPCAC_18586</name>
</gene>
<organism evidence="3 4">
    <name type="scientific">Pristionchus mayeri</name>
    <dbReference type="NCBI Taxonomy" id="1317129"/>
    <lineage>
        <taxon>Eukaryota</taxon>
        <taxon>Metazoa</taxon>
        <taxon>Ecdysozoa</taxon>
        <taxon>Nematoda</taxon>
        <taxon>Chromadorea</taxon>
        <taxon>Rhabditida</taxon>
        <taxon>Rhabditina</taxon>
        <taxon>Diplogasteromorpha</taxon>
        <taxon>Diplogasteroidea</taxon>
        <taxon>Neodiplogasteridae</taxon>
        <taxon>Pristionchus</taxon>
    </lineage>
</organism>
<protein>
    <submittedName>
        <fullName evidence="3">Uncharacterized protein</fullName>
    </submittedName>
</protein>
<evidence type="ECO:0000313" key="4">
    <source>
        <dbReference type="Proteomes" id="UP001328107"/>
    </source>
</evidence>
<evidence type="ECO:0000256" key="1">
    <source>
        <dbReference type="SAM" id="MobiDB-lite"/>
    </source>
</evidence>
<feature type="region of interest" description="Disordered" evidence="1">
    <location>
        <begin position="360"/>
        <end position="380"/>
    </location>
</feature>
<keyword evidence="4" id="KW-1185">Reference proteome</keyword>
<comment type="caution">
    <text evidence="3">The sequence shown here is derived from an EMBL/GenBank/DDBJ whole genome shotgun (WGS) entry which is preliminary data.</text>
</comment>
<evidence type="ECO:0000256" key="2">
    <source>
        <dbReference type="SAM" id="SignalP"/>
    </source>
</evidence>
<dbReference type="AlphaFoldDB" id="A0AAN5I271"/>
<evidence type="ECO:0000313" key="3">
    <source>
        <dbReference type="EMBL" id="GMR48391.1"/>
    </source>
</evidence>
<accession>A0AAN5I271</accession>
<dbReference type="EMBL" id="BTRK01000004">
    <property type="protein sequence ID" value="GMR48391.1"/>
    <property type="molecule type" value="Genomic_DNA"/>
</dbReference>
<reference evidence="4" key="1">
    <citation type="submission" date="2022-10" db="EMBL/GenBank/DDBJ databases">
        <title>Genome assembly of Pristionchus species.</title>
        <authorList>
            <person name="Yoshida K."/>
            <person name="Sommer R.J."/>
        </authorList>
    </citation>
    <scope>NUCLEOTIDE SEQUENCE [LARGE SCALE GENOMIC DNA]</scope>
    <source>
        <strain evidence="4">RS5460</strain>
    </source>
</reference>
<name>A0AAN5I271_9BILA</name>
<keyword evidence="2" id="KW-0732">Signal</keyword>
<dbReference type="Proteomes" id="UP001328107">
    <property type="component" value="Unassembled WGS sequence"/>
</dbReference>
<feature type="signal peptide" evidence="2">
    <location>
        <begin position="1"/>
        <end position="23"/>
    </location>
</feature>
<feature type="chain" id="PRO_5042902210" evidence="2">
    <location>
        <begin position="24"/>
        <end position="427"/>
    </location>
</feature>